<gene>
    <name evidence="8" type="ORF">QN277_004413</name>
</gene>
<dbReference type="Gene3D" id="3.40.50.720">
    <property type="entry name" value="NAD(P)-binding Rossmann-like Domain"/>
    <property type="match status" value="1"/>
</dbReference>
<dbReference type="InterPro" id="IPR011032">
    <property type="entry name" value="GroES-like_sf"/>
</dbReference>
<protein>
    <recommendedName>
        <fullName evidence="7">Enoyl reductase (ER) domain-containing protein</fullName>
    </recommendedName>
</protein>
<dbReference type="InterPro" id="IPR002328">
    <property type="entry name" value="ADH_Zn_CS"/>
</dbReference>
<dbReference type="Pfam" id="PF08240">
    <property type="entry name" value="ADH_N"/>
    <property type="match status" value="1"/>
</dbReference>
<dbReference type="PANTHER" id="PTHR42683">
    <property type="entry name" value="ALDEHYDE REDUCTASE"/>
    <property type="match status" value="1"/>
</dbReference>
<keyword evidence="5" id="KW-0560">Oxidoreductase</keyword>
<dbReference type="InterPro" id="IPR020843">
    <property type="entry name" value="ER"/>
</dbReference>
<dbReference type="InterPro" id="IPR047109">
    <property type="entry name" value="CAD-like"/>
</dbReference>
<dbReference type="AlphaFoldDB" id="A0AAE1MBT2"/>
<evidence type="ECO:0000313" key="9">
    <source>
        <dbReference type="Proteomes" id="UP001293593"/>
    </source>
</evidence>
<comment type="caution">
    <text evidence="8">The sequence shown here is derived from an EMBL/GenBank/DDBJ whole genome shotgun (WGS) entry which is preliminary data.</text>
</comment>
<dbReference type="InterPro" id="IPR013154">
    <property type="entry name" value="ADH-like_N"/>
</dbReference>
<dbReference type="Gene3D" id="3.90.180.10">
    <property type="entry name" value="Medium-chain alcohol dehydrogenases, catalytic domain"/>
    <property type="match status" value="1"/>
</dbReference>
<evidence type="ECO:0000256" key="1">
    <source>
        <dbReference type="ARBA" id="ARBA00001947"/>
    </source>
</evidence>
<comment type="similarity">
    <text evidence="2 6">Belongs to the zinc-containing alcohol dehydrogenase family.</text>
</comment>
<dbReference type="GO" id="GO:0008270">
    <property type="term" value="F:zinc ion binding"/>
    <property type="evidence" value="ECO:0007669"/>
    <property type="project" value="InterPro"/>
</dbReference>
<reference evidence="8" key="1">
    <citation type="submission" date="2023-10" db="EMBL/GenBank/DDBJ databases">
        <title>Chromosome-level genome of the transformable northern wattle, Acacia crassicarpa.</title>
        <authorList>
            <person name="Massaro I."/>
            <person name="Sinha N.R."/>
            <person name="Poethig S."/>
            <person name="Leichty A.R."/>
        </authorList>
    </citation>
    <scope>NUCLEOTIDE SEQUENCE</scope>
    <source>
        <strain evidence="8">Acra3RX</strain>
        <tissue evidence="8">Leaf</tissue>
    </source>
</reference>
<dbReference type="InterPro" id="IPR036291">
    <property type="entry name" value="NAD(P)-bd_dom_sf"/>
</dbReference>
<organism evidence="8 9">
    <name type="scientific">Acacia crassicarpa</name>
    <name type="common">northern wattle</name>
    <dbReference type="NCBI Taxonomy" id="499986"/>
    <lineage>
        <taxon>Eukaryota</taxon>
        <taxon>Viridiplantae</taxon>
        <taxon>Streptophyta</taxon>
        <taxon>Embryophyta</taxon>
        <taxon>Tracheophyta</taxon>
        <taxon>Spermatophyta</taxon>
        <taxon>Magnoliopsida</taxon>
        <taxon>eudicotyledons</taxon>
        <taxon>Gunneridae</taxon>
        <taxon>Pentapetalae</taxon>
        <taxon>rosids</taxon>
        <taxon>fabids</taxon>
        <taxon>Fabales</taxon>
        <taxon>Fabaceae</taxon>
        <taxon>Caesalpinioideae</taxon>
        <taxon>mimosoid clade</taxon>
        <taxon>Acacieae</taxon>
        <taxon>Acacia</taxon>
    </lineage>
</organism>
<accession>A0AAE1MBT2</accession>
<dbReference type="GO" id="GO:0016616">
    <property type="term" value="F:oxidoreductase activity, acting on the CH-OH group of donors, NAD or NADP as acceptor"/>
    <property type="evidence" value="ECO:0007669"/>
    <property type="project" value="InterPro"/>
</dbReference>
<evidence type="ECO:0000256" key="3">
    <source>
        <dbReference type="ARBA" id="ARBA00022723"/>
    </source>
</evidence>
<keyword evidence="4 6" id="KW-0862">Zinc</keyword>
<evidence type="ECO:0000256" key="2">
    <source>
        <dbReference type="ARBA" id="ARBA00008072"/>
    </source>
</evidence>
<dbReference type="SMART" id="SM00829">
    <property type="entry name" value="PKS_ER"/>
    <property type="match status" value="1"/>
</dbReference>
<evidence type="ECO:0000313" key="8">
    <source>
        <dbReference type="EMBL" id="KAK4261412.1"/>
    </source>
</evidence>
<dbReference type="InterPro" id="IPR013149">
    <property type="entry name" value="ADH-like_C"/>
</dbReference>
<dbReference type="EMBL" id="JAWXYG010000010">
    <property type="protein sequence ID" value="KAK4261412.1"/>
    <property type="molecule type" value="Genomic_DNA"/>
</dbReference>
<dbReference type="FunFam" id="3.40.50.720:FF:000022">
    <property type="entry name" value="Cinnamyl alcohol dehydrogenase"/>
    <property type="match status" value="1"/>
</dbReference>
<comment type="cofactor">
    <cofactor evidence="1 6">
        <name>Zn(2+)</name>
        <dbReference type="ChEBI" id="CHEBI:29105"/>
    </cofactor>
</comment>
<dbReference type="CDD" id="cd05283">
    <property type="entry name" value="CAD1"/>
    <property type="match status" value="1"/>
</dbReference>
<proteinExistence type="inferred from homology"/>
<dbReference type="SUPFAM" id="SSF50129">
    <property type="entry name" value="GroES-like"/>
    <property type="match status" value="1"/>
</dbReference>
<feature type="domain" description="Enoyl reductase (ER)" evidence="7">
    <location>
        <begin position="28"/>
        <end position="360"/>
    </location>
</feature>
<evidence type="ECO:0000256" key="6">
    <source>
        <dbReference type="RuleBase" id="RU361277"/>
    </source>
</evidence>
<evidence type="ECO:0000256" key="5">
    <source>
        <dbReference type="ARBA" id="ARBA00023002"/>
    </source>
</evidence>
<keyword evidence="9" id="KW-1185">Reference proteome</keyword>
<evidence type="ECO:0000256" key="4">
    <source>
        <dbReference type="ARBA" id="ARBA00022833"/>
    </source>
</evidence>
<dbReference type="Pfam" id="PF00107">
    <property type="entry name" value="ADH_zinc_N"/>
    <property type="match status" value="1"/>
</dbReference>
<dbReference type="Proteomes" id="UP001293593">
    <property type="component" value="Unassembled WGS sequence"/>
</dbReference>
<name>A0AAE1MBT2_9FABA</name>
<keyword evidence="3 6" id="KW-0479">Metal-binding</keyword>
<sequence>MANTSVSSAHLENERTHAYGYAARDSSGIVSPFQFTRRANGDNDITIRILYCGICHGDVHFLRNEMHLPEGYIFYPMVAGHEIVGEVIKVGRNVQKFKAGDIAGVGPTFDSCRSCSHCNEGLEVYCPKTIMTYNAIDKDGSVTYGGYSDNTVVDEHFAVKIPNGMPLDGAAPLLCAGLTVYSPLKYYGLCEAGMHLGVVGLGGLGHVAVKFAKAMNMKVTVISTSPGKKKEALERHGADAFIVSNDQQQMQEARGTMDGIIDTVAGNHSVHPLVDLLKTGGKLVVVGAPMQEPQLPVVPLIMGRKTIAGSAGGGMKESQEMIDFAAKHNITADIELIPMDYVNTALERVSKNDVKYRFVIDVANTLHKDASAATS</sequence>
<dbReference type="GO" id="GO:0009809">
    <property type="term" value="P:lignin biosynthetic process"/>
    <property type="evidence" value="ECO:0007669"/>
    <property type="project" value="UniProtKB-ARBA"/>
</dbReference>
<evidence type="ECO:0000259" key="7">
    <source>
        <dbReference type="SMART" id="SM00829"/>
    </source>
</evidence>
<dbReference type="SUPFAM" id="SSF51735">
    <property type="entry name" value="NAD(P)-binding Rossmann-fold domains"/>
    <property type="match status" value="1"/>
</dbReference>
<dbReference type="FunFam" id="3.90.180.10:FF:000100">
    <property type="entry name" value="Putative cinnamyl alcohol dehydrogenase 6"/>
    <property type="match status" value="1"/>
</dbReference>
<dbReference type="PROSITE" id="PS00059">
    <property type="entry name" value="ADH_ZINC"/>
    <property type="match status" value="1"/>
</dbReference>